<evidence type="ECO:0000313" key="1">
    <source>
        <dbReference type="EMBL" id="AWI05527.1"/>
    </source>
</evidence>
<dbReference type="PANTHER" id="PTHR36436:SF6">
    <property type="entry name" value="SLL5081 PROTEIN"/>
    <property type="match status" value="1"/>
</dbReference>
<dbReference type="EMBL" id="CP020953">
    <property type="protein sequence ID" value="AWI05527.1"/>
    <property type="molecule type" value="Genomic_DNA"/>
</dbReference>
<dbReference type="Proteomes" id="UP000244910">
    <property type="component" value="Chromosome"/>
</dbReference>
<proteinExistence type="predicted"/>
<reference evidence="2" key="1">
    <citation type="submission" date="2017-04" db="EMBL/GenBank/DDBJ databases">
        <authorList>
            <person name="Song Y."/>
            <person name="Cho B.-K."/>
        </authorList>
    </citation>
    <scope>NUCLEOTIDE SEQUENCE [LARGE SCALE GENOMIC DNA]</scope>
    <source>
        <strain evidence="2">SL1</strain>
    </source>
</reference>
<organism evidence="1 2">
    <name type="scientific">Clostridium drakei</name>
    <dbReference type="NCBI Taxonomy" id="332101"/>
    <lineage>
        <taxon>Bacteria</taxon>
        <taxon>Bacillati</taxon>
        <taxon>Bacillota</taxon>
        <taxon>Clostridia</taxon>
        <taxon>Eubacteriales</taxon>
        <taxon>Clostridiaceae</taxon>
        <taxon>Clostridium</taxon>
    </lineage>
</organism>
<evidence type="ECO:0008006" key="3">
    <source>
        <dbReference type="Google" id="ProtNLM"/>
    </source>
</evidence>
<keyword evidence="2" id="KW-1185">Reference proteome</keyword>
<dbReference type="SUPFAM" id="SSF103032">
    <property type="entry name" value="Hypothetical protein YwqG"/>
    <property type="match status" value="1"/>
</dbReference>
<gene>
    <name evidence="1" type="ORF">B9W14_13785</name>
</gene>
<dbReference type="RefSeq" id="WP_032078243.1">
    <property type="nucleotide sequence ID" value="NZ_CP020953.1"/>
</dbReference>
<dbReference type="Pfam" id="PF09234">
    <property type="entry name" value="DUF1963"/>
    <property type="match status" value="1"/>
</dbReference>
<dbReference type="PANTHER" id="PTHR36436">
    <property type="entry name" value="SLL5081 PROTEIN"/>
    <property type="match status" value="1"/>
</dbReference>
<dbReference type="KEGG" id="cdrk:B9W14_13785"/>
<dbReference type="InterPro" id="IPR015315">
    <property type="entry name" value="DUF1963"/>
</dbReference>
<evidence type="ECO:0000313" key="2">
    <source>
        <dbReference type="Proteomes" id="UP000244910"/>
    </source>
</evidence>
<dbReference type="Gene3D" id="2.30.320.10">
    <property type="entry name" value="YwqG-like"/>
    <property type="match status" value="1"/>
</dbReference>
<dbReference type="InterPro" id="IPR035948">
    <property type="entry name" value="YwqG-like_sf"/>
</dbReference>
<accession>A0A2U8DRZ4</accession>
<dbReference type="AlphaFoldDB" id="A0A2U8DRZ4"/>
<sequence>MKNSIIELTESLEKYRDKIEKTIKPYVKIKLKEQETKPWESKLGGNPYLEIGMEYPKASNGECLRLLAQINFEEVPKIKSFPQKGILQFFILPDDVYGLNFDDPCMQDTFKVIYIPDVEKNEENLIKDFSFLGDLEEDWYMPFSSEGKMNFSLEYMPIPWGEYRFNNVYKDISLTDEEDDEYMEKLNIDGCKIGGYATFTQDDPRDEEELNSFDTLLLQLDYEKECDLMFGDAGIANFFINEEDLKKLDFSKVLYNWDCC</sequence>
<protein>
    <recommendedName>
        <fullName evidence="3">DUF1963 domain-containing protein</fullName>
    </recommendedName>
</protein>
<name>A0A2U8DRZ4_9CLOT</name>
<dbReference type="OrthoDB" id="57088at2"/>